<dbReference type="EMBL" id="OZ034816">
    <property type="protein sequence ID" value="CAL1377079.1"/>
    <property type="molecule type" value="Genomic_DNA"/>
</dbReference>
<evidence type="ECO:0000256" key="3">
    <source>
        <dbReference type="ARBA" id="ARBA00022842"/>
    </source>
</evidence>
<dbReference type="InterPro" id="IPR050148">
    <property type="entry name" value="Terpene_synthase-like"/>
</dbReference>
<keyword evidence="3" id="KW-0460">Magnesium</keyword>
<dbReference type="GO" id="GO:0120251">
    <property type="term" value="P:hydrocarbon biosynthetic process"/>
    <property type="evidence" value="ECO:0007669"/>
    <property type="project" value="UniProtKB-ARBA"/>
</dbReference>
<gene>
    <name evidence="7" type="ORF">LTRI10_LOCUS18758</name>
</gene>
<dbReference type="InterPro" id="IPR036965">
    <property type="entry name" value="Terpene_synth_N_sf"/>
</dbReference>
<evidence type="ECO:0000256" key="2">
    <source>
        <dbReference type="ARBA" id="ARBA00022723"/>
    </source>
</evidence>
<proteinExistence type="predicted"/>
<dbReference type="Pfam" id="PF01397">
    <property type="entry name" value="Terpene_synth"/>
    <property type="match status" value="1"/>
</dbReference>
<dbReference type="Pfam" id="PF03936">
    <property type="entry name" value="Terpene_synth_C"/>
    <property type="match status" value="1"/>
</dbReference>
<dbReference type="PANTHER" id="PTHR31225:SF205">
    <property type="entry name" value="(-)-GERMACRENE D SYNTHASE-LIKE"/>
    <property type="match status" value="1"/>
</dbReference>
<dbReference type="InterPro" id="IPR001906">
    <property type="entry name" value="Terpene_synth_N"/>
</dbReference>
<evidence type="ECO:0000256" key="4">
    <source>
        <dbReference type="ARBA" id="ARBA00023239"/>
    </source>
</evidence>
<name>A0AAV2DU80_9ROSI</name>
<accession>A0AAV2DU80</accession>
<dbReference type="Gene3D" id="1.10.600.10">
    <property type="entry name" value="Farnesyl Diphosphate Synthase"/>
    <property type="match status" value="1"/>
</dbReference>
<dbReference type="PANTHER" id="PTHR31225">
    <property type="entry name" value="OS04G0344100 PROTEIN-RELATED"/>
    <property type="match status" value="1"/>
</dbReference>
<reference evidence="7 8" key="1">
    <citation type="submission" date="2024-04" db="EMBL/GenBank/DDBJ databases">
        <authorList>
            <person name="Fracassetti M."/>
        </authorList>
    </citation>
    <scope>NUCLEOTIDE SEQUENCE [LARGE SCALE GENOMIC DNA]</scope>
</reference>
<keyword evidence="4" id="KW-0456">Lyase</keyword>
<comment type="cofactor">
    <cofactor evidence="1">
        <name>Mg(2+)</name>
        <dbReference type="ChEBI" id="CHEBI:18420"/>
    </cofactor>
</comment>
<dbReference type="SFLD" id="SFLDS00005">
    <property type="entry name" value="Isoprenoid_Synthase_Type_I"/>
    <property type="match status" value="1"/>
</dbReference>
<keyword evidence="2" id="KW-0479">Metal-binding</keyword>
<evidence type="ECO:0000259" key="6">
    <source>
        <dbReference type="Pfam" id="PF03936"/>
    </source>
</evidence>
<dbReference type="Proteomes" id="UP001497516">
    <property type="component" value="Chromosome 3"/>
</dbReference>
<dbReference type="InterPro" id="IPR008930">
    <property type="entry name" value="Terpenoid_cyclase/PrenylTrfase"/>
</dbReference>
<evidence type="ECO:0000256" key="1">
    <source>
        <dbReference type="ARBA" id="ARBA00001946"/>
    </source>
</evidence>
<evidence type="ECO:0000313" key="8">
    <source>
        <dbReference type="Proteomes" id="UP001497516"/>
    </source>
</evidence>
<dbReference type="FunFam" id="1.10.600.10:FF:000007">
    <property type="entry name" value="Isoprene synthase, chloroplastic"/>
    <property type="match status" value="1"/>
</dbReference>
<protein>
    <submittedName>
        <fullName evidence="7">Uncharacterized protein</fullName>
    </submittedName>
</protein>
<evidence type="ECO:0000313" key="7">
    <source>
        <dbReference type="EMBL" id="CAL1377079.1"/>
    </source>
</evidence>
<dbReference type="CDD" id="cd00684">
    <property type="entry name" value="Terpene_cyclase_plant_C1"/>
    <property type="match status" value="1"/>
</dbReference>
<dbReference type="SFLD" id="SFLDG01019">
    <property type="entry name" value="Terpene_Cyclase_Like_1_C_Termi"/>
    <property type="match status" value="1"/>
</dbReference>
<dbReference type="SUPFAM" id="SSF48576">
    <property type="entry name" value="Terpenoid synthases"/>
    <property type="match status" value="1"/>
</dbReference>
<feature type="domain" description="Terpene synthase metal-binding" evidence="6">
    <location>
        <begin position="280"/>
        <end position="516"/>
    </location>
</feature>
<organism evidence="7 8">
    <name type="scientific">Linum trigynum</name>
    <dbReference type="NCBI Taxonomy" id="586398"/>
    <lineage>
        <taxon>Eukaryota</taxon>
        <taxon>Viridiplantae</taxon>
        <taxon>Streptophyta</taxon>
        <taxon>Embryophyta</taxon>
        <taxon>Tracheophyta</taxon>
        <taxon>Spermatophyta</taxon>
        <taxon>Magnoliopsida</taxon>
        <taxon>eudicotyledons</taxon>
        <taxon>Gunneridae</taxon>
        <taxon>Pentapetalae</taxon>
        <taxon>rosids</taxon>
        <taxon>fabids</taxon>
        <taxon>Malpighiales</taxon>
        <taxon>Linaceae</taxon>
        <taxon>Linum</taxon>
    </lineage>
</organism>
<dbReference type="SUPFAM" id="SSF48239">
    <property type="entry name" value="Terpenoid cyclases/Protein prenyltransferases"/>
    <property type="match status" value="1"/>
</dbReference>
<dbReference type="GO" id="GO:0016102">
    <property type="term" value="P:diterpenoid biosynthetic process"/>
    <property type="evidence" value="ECO:0007669"/>
    <property type="project" value="InterPro"/>
</dbReference>
<feature type="domain" description="Terpene synthase N-terminal" evidence="5">
    <location>
        <begin position="30"/>
        <end position="199"/>
    </location>
</feature>
<dbReference type="GO" id="GO:0000287">
    <property type="term" value="F:magnesium ion binding"/>
    <property type="evidence" value="ECO:0007669"/>
    <property type="project" value="InterPro"/>
</dbReference>
<dbReference type="InterPro" id="IPR034741">
    <property type="entry name" value="Terpene_cyclase-like_1_C"/>
</dbReference>
<dbReference type="GO" id="GO:0010333">
    <property type="term" value="F:terpene synthase activity"/>
    <property type="evidence" value="ECO:0007669"/>
    <property type="project" value="InterPro"/>
</dbReference>
<evidence type="ECO:0000259" key="5">
    <source>
        <dbReference type="Pfam" id="PF01397"/>
    </source>
</evidence>
<dbReference type="InterPro" id="IPR008949">
    <property type="entry name" value="Isoprenoid_synthase_dom_sf"/>
</dbReference>
<sequence>MTTKPSSFRKPLPVPTHSGFVSAKFAPTRWGNHFLSVDNDLIDRDFQGTALPPALQSEYEILKRDVRKMVIAAGSRDEESVKHKLRLIDQVQRLGVGYHFESEIEDALGEVLALGEEFIDKNDLYHVTLRFRLLRQQGFHVSPDGLKEFKDSEGNFKSSLVSDEHGVLSLYEAAHLAVHGEDILDEALAFATETLGAIIYRENFWVHKQVNFSLSLPIWKCDPRTLARSYIDIISEHDESHETFPNNELLRFAKLDFNVLQKCHQRELCHLFKWWGCLEVPTRFPYARDRIMECYYWINSVYYEQKFHSARIILTKIRAVVSLIDDTFHNFGKYEDLEILTKAIRRFDISAIEELPEKMKEIYRVMINLYDDIEVEVGNNGSSFGVDYAKEELKKLCELYLVEVSWRDDRRIPTMEEYMMVSYQTSGYPMLCTSAFLGMGVETATEHAFEWVTSFPKMVKAISIIGRLQNDLVSPRYELNRKYVPSAVECYMAENGCPKKEAMDFLWGEISKAWKDIAEEIHKPTPLPVILTDRVLNFGRSNSIMYGFDKDCYTDSYMLQEHLGLLFVHPMEI</sequence>
<keyword evidence="8" id="KW-1185">Reference proteome</keyword>
<dbReference type="InterPro" id="IPR005630">
    <property type="entry name" value="Terpene_synthase_metal-bd"/>
</dbReference>
<dbReference type="Gene3D" id="1.50.10.130">
    <property type="entry name" value="Terpene synthase, N-terminal domain"/>
    <property type="match status" value="1"/>
</dbReference>
<dbReference type="AlphaFoldDB" id="A0AAV2DU80"/>
<dbReference type="InterPro" id="IPR044814">
    <property type="entry name" value="Terpene_cyclase_plant_C1"/>
</dbReference>